<evidence type="ECO:0000256" key="5">
    <source>
        <dbReference type="ARBA" id="ARBA00030975"/>
    </source>
</evidence>
<dbReference type="OMA" id="WAEVDVI"/>
<dbReference type="SUPFAM" id="SSF54814">
    <property type="entry name" value="Prokaryotic type KH domain (KH-domain type II)"/>
    <property type="match status" value="1"/>
</dbReference>
<dbReference type="EMBL" id="DS235032">
    <property type="protein sequence ID" value="EEB10758.1"/>
    <property type="molecule type" value="Genomic_DNA"/>
</dbReference>
<reference evidence="8" key="3">
    <citation type="submission" date="2021-02" db="UniProtKB">
        <authorList>
            <consortium name="EnsemblMetazoa"/>
        </authorList>
    </citation>
    <scope>IDENTIFICATION</scope>
    <source>
        <strain evidence="8">USDA</strain>
    </source>
</reference>
<evidence type="ECO:0000256" key="3">
    <source>
        <dbReference type="ARBA" id="ARBA00022741"/>
    </source>
</evidence>
<keyword evidence="4" id="KW-0342">GTP-binding</keyword>
<reference evidence="7" key="1">
    <citation type="submission" date="2007-04" db="EMBL/GenBank/DDBJ databases">
        <title>Annotation of Pediculus humanus corporis strain USDA.</title>
        <authorList>
            <person name="Kirkness E."/>
            <person name="Hannick L."/>
            <person name="Hass B."/>
            <person name="Bruggner R."/>
            <person name="Lawson D."/>
            <person name="Bidwell S."/>
            <person name="Joardar V."/>
            <person name="Caler E."/>
            <person name="Walenz B."/>
            <person name="Inman J."/>
            <person name="Schobel S."/>
            <person name="Galinsky K."/>
            <person name="Amedeo P."/>
            <person name="Strausberg R."/>
        </authorList>
    </citation>
    <scope>NUCLEOTIDE SEQUENCE</scope>
    <source>
        <strain evidence="7">USDA</strain>
    </source>
</reference>
<dbReference type="STRING" id="121224.E0VBK2"/>
<gene>
    <name evidence="8" type="primary">8231026</name>
    <name evidence="7" type="ORF">Phum_PHUM063440</name>
</gene>
<evidence type="ECO:0000313" key="8">
    <source>
        <dbReference type="EnsemblMetazoa" id="PHUM063440-PA"/>
    </source>
</evidence>
<evidence type="ECO:0000256" key="2">
    <source>
        <dbReference type="ARBA" id="ARBA00019149"/>
    </source>
</evidence>
<dbReference type="PANTHER" id="PTHR42698">
    <property type="entry name" value="GTPASE ERA"/>
    <property type="match status" value="1"/>
</dbReference>
<dbReference type="GO" id="GO:0019843">
    <property type="term" value="F:rRNA binding"/>
    <property type="evidence" value="ECO:0007669"/>
    <property type="project" value="TreeGrafter"/>
</dbReference>
<dbReference type="GO" id="GO:0005759">
    <property type="term" value="C:mitochondrial matrix"/>
    <property type="evidence" value="ECO:0007669"/>
    <property type="project" value="TreeGrafter"/>
</dbReference>
<dbReference type="InterPro" id="IPR005225">
    <property type="entry name" value="Small_GTP-bd"/>
</dbReference>
<name>E0VBK2_PEDHC</name>
<dbReference type="EnsemblMetazoa" id="PHUM063440-RA">
    <property type="protein sequence ID" value="PHUM063440-PA"/>
    <property type="gene ID" value="PHUM063440"/>
</dbReference>
<dbReference type="InParanoid" id="E0VBK2"/>
<evidence type="ECO:0000259" key="6">
    <source>
        <dbReference type="Pfam" id="PF01926"/>
    </source>
</evidence>
<dbReference type="HOGENOM" id="CLU_038009_2_1_1"/>
<dbReference type="VEuPathDB" id="VectorBase:PHUM063440"/>
<dbReference type="CTD" id="8231026"/>
<dbReference type="OrthoDB" id="8954335at2759"/>
<evidence type="ECO:0000256" key="4">
    <source>
        <dbReference type="ARBA" id="ARBA00023134"/>
    </source>
</evidence>
<dbReference type="PRINTS" id="PR00326">
    <property type="entry name" value="GTP1OBG"/>
</dbReference>
<dbReference type="GO" id="GO:0000028">
    <property type="term" value="P:ribosomal small subunit assembly"/>
    <property type="evidence" value="ECO:0007669"/>
    <property type="project" value="TreeGrafter"/>
</dbReference>
<dbReference type="InterPro" id="IPR005662">
    <property type="entry name" value="GTPase_Era-like"/>
</dbReference>
<dbReference type="RefSeq" id="XP_002423496.1">
    <property type="nucleotide sequence ID" value="XM_002423451.1"/>
</dbReference>
<dbReference type="Proteomes" id="UP000009046">
    <property type="component" value="Unassembled WGS sequence"/>
</dbReference>
<dbReference type="AlphaFoldDB" id="E0VBK2"/>
<dbReference type="EMBL" id="AAZO01000741">
    <property type="status" value="NOT_ANNOTATED_CDS"/>
    <property type="molecule type" value="Genomic_DNA"/>
</dbReference>
<reference evidence="7" key="2">
    <citation type="submission" date="2007-04" db="EMBL/GenBank/DDBJ databases">
        <title>The genome of the human body louse.</title>
        <authorList>
            <consortium name="The Human Body Louse Genome Consortium"/>
            <person name="Kirkness E."/>
            <person name="Walenz B."/>
            <person name="Hass B."/>
            <person name="Bruggner R."/>
            <person name="Strausberg R."/>
        </authorList>
    </citation>
    <scope>NUCLEOTIDE SEQUENCE</scope>
    <source>
        <strain evidence="7">USDA</strain>
    </source>
</reference>
<dbReference type="Gene3D" id="3.30.300.20">
    <property type="match status" value="1"/>
</dbReference>
<dbReference type="KEGG" id="phu:Phum_PHUM063440"/>
<dbReference type="InterPro" id="IPR015946">
    <property type="entry name" value="KH_dom-like_a/b"/>
</dbReference>
<dbReference type="PANTHER" id="PTHR42698:SF1">
    <property type="entry name" value="GTPASE ERA, MITOCHONDRIAL"/>
    <property type="match status" value="1"/>
</dbReference>
<dbReference type="SUPFAM" id="SSF52540">
    <property type="entry name" value="P-loop containing nucleoside triphosphate hydrolases"/>
    <property type="match status" value="1"/>
</dbReference>
<sequence length="314" mass="36083">MLSKFAILGRPNAGKSTLINKILKMNICDSSSKSHTTKFPIKASFTHGNTQIVFVDTPGLVTKKEFSKFELDDSIVGWEQNVLNEVDMIGLICELPYFNTNIKYHKTLIRKIRTLKNPKPIFLILNKYDVIKQYSYVGNSIDNINKALEKENESDEELPKIEFSKIFHISALKNLGVDRIVDYLLSEAKESDWILDDNVCDKPPTVIITSLLRAKVMDLLPKEVPYQCSFEVEYLEENDYGELVCVALVRCKKLKHLKLALTHRKNKLKKLVRNLESDLFIILGKVIRLRVVFVSDEINKDKRQNVLQNSRSHG</sequence>
<feature type="domain" description="G" evidence="6">
    <location>
        <begin position="5"/>
        <end position="127"/>
    </location>
</feature>
<dbReference type="GO" id="GO:0043024">
    <property type="term" value="F:ribosomal small subunit binding"/>
    <property type="evidence" value="ECO:0007669"/>
    <property type="project" value="TreeGrafter"/>
</dbReference>
<accession>E0VBK2</accession>
<comment type="similarity">
    <text evidence="1">Belongs to the TRAFAC class TrmE-Era-EngA-EngB-Septin-like GTPase superfamily. Era GTPase family.</text>
</comment>
<keyword evidence="9" id="KW-1185">Reference proteome</keyword>
<evidence type="ECO:0000313" key="7">
    <source>
        <dbReference type="EMBL" id="EEB10758.1"/>
    </source>
</evidence>
<dbReference type="GeneID" id="8231026"/>
<dbReference type="GO" id="GO:0005525">
    <property type="term" value="F:GTP binding"/>
    <property type="evidence" value="ECO:0007669"/>
    <property type="project" value="UniProtKB-KW"/>
</dbReference>
<protein>
    <recommendedName>
        <fullName evidence="2">GTPase Era, mitochondrial</fullName>
    </recommendedName>
    <alternativeName>
        <fullName evidence="5">ERA-like protein 1</fullName>
    </alternativeName>
</protein>
<evidence type="ECO:0000313" key="9">
    <source>
        <dbReference type="Proteomes" id="UP000009046"/>
    </source>
</evidence>
<dbReference type="InterPro" id="IPR027417">
    <property type="entry name" value="P-loop_NTPase"/>
</dbReference>
<dbReference type="eggNOG" id="KOG1423">
    <property type="taxonomic scope" value="Eukaryota"/>
</dbReference>
<keyword evidence="3" id="KW-0547">Nucleotide-binding</keyword>
<proteinExistence type="inferred from homology"/>
<dbReference type="NCBIfam" id="TIGR00231">
    <property type="entry name" value="small_GTP"/>
    <property type="match status" value="1"/>
</dbReference>
<organism>
    <name type="scientific">Pediculus humanus subsp. corporis</name>
    <name type="common">Body louse</name>
    <dbReference type="NCBI Taxonomy" id="121224"/>
    <lineage>
        <taxon>Eukaryota</taxon>
        <taxon>Metazoa</taxon>
        <taxon>Ecdysozoa</taxon>
        <taxon>Arthropoda</taxon>
        <taxon>Hexapoda</taxon>
        <taxon>Insecta</taxon>
        <taxon>Pterygota</taxon>
        <taxon>Neoptera</taxon>
        <taxon>Paraneoptera</taxon>
        <taxon>Psocodea</taxon>
        <taxon>Troctomorpha</taxon>
        <taxon>Phthiraptera</taxon>
        <taxon>Anoplura</taxon>
        <taxon>Pediculidae</taxon>
        <taxon>Pediculus</taxon>
    </lineage>
</organism>
<dbReference type="Gene3D" id="3.40.50.300">
    <property type="entry name" value="P-loop containing nucleotide triphosphate hydrolases"/>
    <property type="match status" value="1"/>
</dbReference>
<dbReference type="InterPro" id="IPR009019">
    <property type="entry name" value="KH_sf_prok-type"/>
</dbReference>
<dbReference type="Pfam" id="PF01926">
    <property type="entry name" value="MMR_HSR1"/>
    <property type="match status" value="1"/>
</dbReference>
<dbReference type="FunCoup" id="E0VBK2">
    <property type="interactions" value="1590"/>
</dbReference>
<evidence type="ECO:0000256" key="1">
    <source>
        <dbReference type="ARBA" id="ARBA00007921"/>
    </source>
</evidence>
<dbReference type="InterPro" id="IPR006073">
    <property type="entry name" value="GTP-bd"/>
</dbReference>